<name>A0A9W6P741_9ACTN</name>
<feature type="transmembrane region" description="Helical" evidence="10">
    <location>
        <begin position="60"/>
        <end position="78"/>
    </location>
</feature>
<feature type="binding site" evidence="10">
    <location>
        <position position="70"/>
    </location>
    <ligand>
        <name>Na(+)</name>
        <dbReference type="ChEBI" id="CHEBI:29101"/>
        <note>structural</note>
    </ligand>
</feature>
<comment type="catalytic activity">
    <reaction evidence="8">
        <text>fluoride(in) = fluoride(out)</text>
        <dbReference type="Rhea" id="RHEA:76159"/>
        <dbReference type="ChEBI" id="CHEBI:17051"/>
    </reaction>
    <physiologicalReaction direction="left-to-right" evidence="8">
        <dbReference type="Rhea" id="RHEA:76160"/>
    </physiologicalReaction>
</comment>
<dbReference type="HAMAP" id="MF_00454">
    <property type="entry name" value="FluC"/>
    <property type="match status" value="1"/>
</dbReference>
<gene>
    <name evidence="11" type="primary">crcB2</name>
    <name evidence="10" type="synonym">crcB</name>
    <name evidence="10" type="synonym">fluC</name>
    <name evidence="11" type="ORF">Nans01_26300</name>
</gene>
<organism evidence="11 12">
    <name type="scientific">Nocardiopsis ansamitocini</name>
    <dbReference type="NCBI Taxonomy" id="1670832"/>
    <lineage>
        <taxon>Bacteria</taxon>
        <taxon>Bacillati</taxon>
        <taxon>Actinomycetota</taxon>
        <taxon>Actinomycetes</taxon>
        <taxon>Streptosporangiales</taxon>
        <taxon>Nocardiopsidaceae</taxon>
        <taxon>Nocardiopsis</taxon>
    </lineage>
</organism>
<feature type="transmembrane region" description="Helical" evidence="10">
    <location>
        <begin position="98"/>
        <end position="120"/>
    </location>
</feature>
<keyword evidence="10" id="KW-0479">Metal-binding</keyword>
<evidence type="ECO:0000256" key="3">
    <source>
        <dbReference type="ARBA" id="ARBA00022692"/>
    </source>
</evidence>
<keyword evidence="4 10" id="KW-1133">Transmembrane helix</keyword>
<keyword evidence="12" id="KW-1185">Reference proteome</keyword>
<evidence type="ECO:0000256" key="6">
    <source>
        <dbReference type="ARBA" id="ARBA00023303"/>
    </source>
</evidence>
<evidence type="ECO:0000256" key="1">
    <source>
        <dbReference type="ARBA" id="ARBA00004651"/>
    </source>
</evidence>
<protein>
    <recommendedName>
        <fullName evidence="10">Fluoride-specific ion channel FluC</fullName>
    </recommendedName>
</protein>
<keyword evidence="6 10" id="KW-0407">Ion channel</keyword>
<keyword evidence="10" id="KW-0813">Transport</keyword>
<feature type="transmembrane region" description="Helical" evidence="10">
    <location>
        <begin position="33"/>
        <end position="53"/>
    </location>
</feature>
<evidence type="ECO:0000256" key="8">
    <source>
        <dbReference type="ARBA" id="ARBA00035585"/>
    </source>
</evidence>
<comment type="function">
    <text evidence="9 10">Fluoride-specific ion channel. Important for reducing fluoride concentration in the cell, thus reducing its toxicity.</text>
</comment>
<dbReference type="Pfam" id="PF02537">
    <property type="entry name" value="CRCB"/>
    <property type="match status" value="1"/>
</dbReference>
<evidence type="ECO:0000313" key="11">
    <source>
        <dbReference type="EMBL" id="GLU48279.1"/>
    </source>
</evidence>
<dbReference type="NCBIfam" id="TIGR00494">
    <property type="entry name" value="crcB"/>
    <property type="match status" value="1"/>
</dbReference>
<dbReference type="EMBL" id="BSQG01000004">
    <property type="protein sequence ID" value="GLU48279.1"/>
    <property type="molecule type" value="Genomic_DNA"/>
</dbReference>
<keyword evidence="5 10" id="KW-0472">Membrane</keyword>
<dbReference type="GO" id="GO:0046872">
    <property type="term" value="F:metal ion binding"/>
    <property type="evidence" value="ECO:0007669"/>
    <property type="project" value="UniProtKB-KW"/>
</dbReference>
<evidence type="ECO:0000256" key="10">
    <source>
        <dbReference type="HAMAP-Rule" id="MF_00454"/>
    </source>
</evidence>
<dbReference type="PANTHER" id="PTHR28259:SF1">
    <property type="entry name" value="FLUORIDE EXPORT PROTEIN 1-RELATED"/>
    <property type="match status" value="1"/>
</dbReference>
<sequence>MLTTLMVVLGAAVGAPARYLIDRAVQSRHESLFPWGTFCANTVGCLLLGVLTVLPLSGEVMALAATGFCGALTTYSTFAYETVRLVREGARTLAVLNAVASITVGLAAASVAVFLAGALFG</sequence>
<dbReference type="GO" id="GO:0062054">
    <property type="term" value="F:fluoride channel activity"/>
    <property type="evidence" value="ECO:0007669"/>
    <property type="project" value="UniProtKB-UniRule"/>
</dbReference>
<evidence type="ECO:0000256" key="4">
    <source>
        <dbReference type="ARBA" id="ARBA00022989"/>
    </source>
</evidence>
<dbReference type="Proteomes" id="UP001165092">
    <property type="component" value="Unassembled WGS sequence"/>
</dbReference>
<evidence type="ECO:0000256" key="5">
    <source>
        <dbReference type="ARBA" id="ARBA00023136"/>
    </source>
</evidence>
<accession>A0A9W6P741</accession>
<comment type="activity regulation">
    <text evidence="10">Na(+) is not transported, but it plays an essential structural role and its presence is essential for fluoride channel function.</text>
</comment>
<evidence type="ECO:0000256" key="9">
    <source>
        <dbReference type="ARBA" id="ARBA00049940"/>
    </source>
</evidence>
<dbReference type="GO" id="GO:0140114">
    <property type="term" value="P:cellular detoxification of fluoride"/>
    <property type="evidence" value="ECO:0007669"/>
    <property type="project" value="UniProtKB-UniRule"/>
</dbReference>
<reference evidence="11" key="1">
    <citation type="submission" date="2023-02" db="EMBL/GenBank/DDBJ databases">
        <title>Nocardiopsis ansamitocini NBRC 112285.</title>
        <authorList>
            <person name="Ichikawa N."/>
            <person name="Sato H."/>
            <person name="Tonouchi N."/>
        </authorList>
    </citation>
    <scope>NUCLEOTIDE SEQUENCE</scope>
    <source>
        <strain evidence="11">NBRC 112285</strain>
    </source>
</reference>
<evidence type="ECO:0000256" key="2">
    <source>
        <dbReference type="ARBA" id="ARBA00022475"/>
    </source>
</evidence>
<comment type="subcellular location">
    <subcellularLocation>
        <location evidence="1 10">Cell membrane</location>
        <topology evidence="1 10">Multi-pass membrane protein</topology>
    </subcellularLocation>
</comment>
<proteinExistence type="inferred from homology"/>
<keyword evidence="3 10" id="KW-0812">Transmembrane</keyword>
<keyword evidence="10" id="KW-0915">Sodium</keyword>
<evidence type="ECO:0000313" key="12">
    <source>
        <dbReference type="Proteomes" id="UP001165092"/>
    </source>
</evidence>
<evidence type="ECO:0000256" key="7">
    <source>
        <dbReference type="ARBA" id="ARBA00035120"/>
    </source>
</evidence>
<keyword evidence="10" id="KW-0406">Ion transport</keyword>
<feature type="binding site" evidence="10">
    <location>
        <position position="73"/>
    </location>
    <ligand>
        <name>Na(+)</name>
        <dbReference type="ChEBI" id="CHEBI:29101"/>
        <note>structural</note>
    </ligand>
</feature>
<dbReference type="AlphaFoldDB" id="A0A9W6P741"/>
<keyword evidence="2 10" id="KW-1003">Cell membrane</keyword>
<dbReference type="GO" id="GO:0005886">
    <property type="term" value="C:plasma membrane"/>
    <property type="evidence" value="ECO:0007669"/>
    <property type="project" value="UniProtKB-SubCell"/>
</dbReference>
<comment type="similarity">
    <text evidence="7 10">Belongs to the fluoride channel Fluc/FEX (TC 1.A.43) family.</text>
</comment>
<dbReference type="InterPro" id="IPR003691">
    <property type="entry name" value="FluC"/>
</dbReference>
<dbReference type="PANTHER" id="PTHR28259">
    <property type="entry name" value="FLUORIDE EXPORT PROTEIN 1-RELATED"/>
    <property type="match status" value="1"/>
</dbReference>
<comment type="caution">
    <text evidence="11">The sequence shown here is derived from an EMBL/GenBank/DDBJ whole genome shotgun (WGS) entry which is preliminary data.</text>
</comment>